<organism evidence="2 3">
    <name type="scientific">Pan troglodytes</name>
    <name type="common">Chimpanzee</name>
    <dbReference type="NCBI Taxonomy" id="9598"/>
    <lineage>
        <taxon>Eukaryota</taxon>
        <taxon>Metazoa</taxon>
        <taxon>Chordata</taxon>
        <taxon>Craniata</taxon>
        <taxon>Vertebrata</taxon>
        <taxon>Euteleostomi</taxon>
        <taxon>Mammalia</taxon>
        <taxon>Eutheria</taxon>
        <taxon>Euarchontoglires</taxon>
        <taxon>Primates</taxon>
        <taxon>Haplorrhini</taxon>
        <taxon>Catarrhini</taxon>
        <taxon>Hominidae</taxon>
        <taxon>Pan</taxon>
    </lineage>
</organism>
<protein>
    <submittedName>
        <fullName evidence="2">SEMA4D isoform 23</fullName>
    </submittedName>
</protein>
<dbReference type="InterPro" id="IPR036179">
    <property type="entry name" value="Ig-like_dom_sf"/>
</dbReference>
<evidence type="ECO:0000313" key="3">
    <source>
        <dbReference type="Proteomes" id="UP000236370"/>
    </source>
</evidence>
<evidence type="ECO:0000256" key="1">
    <source>
        <dbReference type="SAM" id="MobiDB-lite"/>
    </source>
</evidence>
<dbReference type="EMBL" id="NBAG03000341">
    <property type="protein sequence ID" value="PNI38316.1"/>
    <property type="molecule type" value="Genomic_DNA"/>
</dbReference>
<feature type="compositionally biased region" description="Basic and acidic residues" evidence="1">
    <location>
        <begin position="1"/>
        <end position="12"/>
    </location>
</feature>
<feature type="region of interest" description="Disordered" evidence="1">
    <location>
        <begin position="1"/>
        <end position="34"/>
    </location>
</feature>
<comment type="caution">
    <text evidence="2">The sequence shown here is derived from an EMBL/GenBank/DDBJ whole genome shotgun (WGS) entry which is preliminary data.</text>
</comment>
<dbReference type="InterPro" id="IPR013783">
    <property type="entry name" value="Ig-like_fold"/>
</dbReference>
<dbReference type="Gene3D" id="2.60.40.10">
    <property type="entry name" value="Immunoglobulins"/>
    <property type="match status" value="1"/>
</dbReference>
<dbReference type="SUPFAM" id="SSF48726">
    <property type="entry name" value="Immunoglobulin"/>
    <property type="match status" value="1"/>
</dbReference>
<gene>
    <name evidence="2" type="ORF">CK820_G0036204</name>
</gene>
<dbReference type="Proteomes" id="UP000236370">
    <property type="component" value="Unassembled WGS sequence"/>
</dbReference>
<sequence>MAIKVKEQEVHRTGAKAKAPAGHGKPPPGQSQGLNWKLSQVTSGPTGTAEVIPLHPRGAASLGPKCGLRWKPSVPPGPADIRFVWEKNGRALETCVPVQTHALPNGRAHALSWLQDAIRESAEYRCSVLSSAGNKTSKVQVAVLRPEVTHQEKWTRELSAWRAVAGEHDRMMQSWRKAWESCSKDTL</sequence>
<proteinExistence type="predicted"/>
<dbReference type="AlphaFoldDB" id="A0A2J8KTH7"/>
<reference evidence="2 3" key="1">
    <citation type="submission" date="2017-12" db="EMBL/GenBank/DDBJ databases">
        <title>High-resolution comparative analysis of great ape genomes.</title>
        <authorList>
            <person name="Pollen A."/>
            <person name="Hastie A."/>
            <person name="Hormozdiari F."/>
            <person name="Dougherty M."/>
            <person name="Liu R."/>
            <person name="Chaisson M."/>
            <person name="Hoppe E."/>
            <person name="Hill C."/>
            <person name="Pang A."/>
            <person name="Hillier L."/>
            <person name="Baker C."/>
            <person name="Armstrong J."/>
            <person name="Shendure J."/>
            <person name="Paten B."/>
            <person name="Wilson R."/>
            <person name="Chao H."/>
            <person name="Schneider V."/>
            <person name="Ventura M."/>
            <person name="Kronenberg Z."/>
            <person name="Murali S."/>
            <person name="Gordon D."/>
            <person name="Cantsilieris S."/>
            <person name="Munson K."/>
            <person name="Nelson B."/>
            <person name="Raja A."/>
            <person name="Underwood J."/>
            <person name="Diekhans M."/>
            <person name="Fiddes I."/>
            <person name="Haussler D."/>
            <person name="Eichler E."/>
        </authorList>
    </citation>
    <scope>NUCLEOTIDE SEQUENCE [LARGE SCALE GENOMIC DNA]</scope>
    <source>
        <strain evidence="2">Yerkes chimp pedigree #C0471</strain>
    </source>
</reference>
<accession>A0A2J8KTH7</accession>
<evidence type="ECO:0000313" key="2">
    <source>
        <dbReference type="EMBL" id="PNI38316.1"/>
    </source>
</evidence>
<name>A0A2J8KTH7_PANTR</name>